<sequence>MNLRQLGIFSIFTLLTALACTSDDTGKGTASLYLTDGPVEGDNVAAVTITFNNVEVSGPDGWQTIKAYEEPQSINLLALQGGETFFIDEAELTSGAYGQVRLGLVANTDESTPDANYITYDDSTRQILKVPSGTQSGYKITGGFTIPDGGVTAVTIDFDIRKSVVEAGASGQFILKPTLRLVENNNAAQIEGELVNYDNADNLVVYAYADDTYDVSEIEENEDGLIFANAVTSANVNDEGLFTLSFLEAGKYDLYVASYNVDGNLLEISATKEDVELIGGDNLSLSVEL</sequence>
<comment type="caution">
    <text evidence="3">The sequence shown here is derived from an EMBL/GenBank/DDBJ whole genome shotgun (WGS) entry which is preliminary data.</text>
</comment>
<keyword evidence="4" id="KW-1185">Reference proteome</keyword>
<dbReference type="RefSeq" id="WP_201916456.1">
    <property type="nucleotide sequence ID" value="NZ_JAERQG010000001.1"/>
</dbReference>
<accession>A0A937A7J5</accession>
<evidence type="ECO:0000259" key="2">
    <source>
        <dbReference type="Pfam" id="PF14321"/>
    </source>
</evidence>
<proteinExistence type="predicted"/>
<dbReference type="PROSITE" id="PS51257">
    <property type="entry name" value="PROKAR_LIPOPROTEIN"/>
    <property type="match status" value="1"/>
</dbReference>
<protein>
    <submittedName>
        <fullName evidence="3">DUF4382 domain-containing protein</fullName>
    </submittedName>
</protein>
<evidence type="ECO:0000256" key="1">
    <source>
        <dbReference type="SAM" id="SignalP"/>
    </source>
</evidence>
<feature type="chain" id="PRO_5038109372" evidence="1">
    <location>
        <begin position="20"/>
        <end position="289"/>
    </location>
</feature>
<dbReference type="Pfam" id="PF14321">
    <property type="entry name" value="DUF4382"/>
    <property type="match status" value="1"/>
</dbReference>
<dbReference type="Proteomes" id="UP000642920">
    <property type="component" value="Unassembled WGS sequence"/>
</dbReference>
<feature type="signal peptide" evidence="1">
    <location>
        <begin position="1"/>
        <end position="19"/>
    </location>
</feature>
<evidence type="ECO:0000313" key="3">
    <source>
        <dbReference type="EMBL" id="MBL0763635.1"/>
    </source>
</evidence>
<keyword evidence="1" id="KW-0732">Signal</keyword>
<dbReference type="InterPro" id="IPR025491">
    <property type="entry name" value="DUF4382"/>
</dbReference>
<gene>
    <name evidence="3" type="ORF">JKP34_00130</name>
</gene>
<dbReference type="AlphaFoldDB" id="A0A937A7J5"/>
<evidence type="ECO:0000313" key="4">
    <source>
        <dbReference type="Proteomes" id="UP000642920"/>
    </source>
</evidence>
<organism evidence="3 4">
    <name type="scientific">Marivirga atlantica</name>
    <dbReference type="NCBI Taxonomy" id="1548457"/>
    <lineage>
        <taxon>Bacteria</taxon>
        <taxon>Pseudomonadati</taxon>
        <taxon>Bacteroidota</taxon>
        <taxon>Cytophagia</taxon>
        <taxon>Cytophagales</taxon>
        <taxon>Marivirgaceae</taxon>
        <taxon>Marivirga</taxon>
    </lineage>
</organism>
<reference evidence="3" key="1">
    <citation type="submission" date="2021-01" db="EMBL/GenBank/DDBJ databases">
        <title>Marivirga sp. nov., isolated from intertidal surface sediments.</title>
        <authorList>
            <person name="Zhang M."/>
        </authorList>
    </citation>
    <scope>NUCLEOTIDE SEQUENCE</scope>
    <source>
        <strain evidence="3">SM1354</strain>
    </source>
</reference>
<feature type="domain" description="DUF4382" evidence="2">
    <location>
        <begin position="27"/>
        <end position="177"/>
    </location>
</feature>
<name>A0A937A7J5_9BACT</name>
<dbReference type="EMBL" id="JAERQG010000001">
    <property type="protein sequence ID" value="MBL0763635.1"/>
    <property type="molecule type" value="Genomic_DNA"/>
</dbReference>